<dbReference type="InterPro" id="IPR036058">
    <property type="entry name" value="Kazal_dom_sf"/>
</dbReference>
<dbReference type="PROSITE" id="PS51465">
    <property type="entry name" value="KAZAL_2"/>
    <property type="match status" value="1"/>
</dbReference>
<name>A0A1J4MF35_9CRYT</name>
<dbReference type="RefSeq" id="XP_028874221.1">
    <property type="nucleotide sequence ID" value="XM_029020724.1"/>
</dbReference>
<feature type="signal peptide" evidence="1">
    <location>
        <begin position="1"/>
        <end position="19"/>
    </location>
</feature>
<proteinExistence type="predicted"/>
<feature type="domain" description="Kazal-like" evidence="2">
    <location>
        <begin position="31"/>
        <end position="82"/>
    </location>
</feature>
<evidence type="ECO:0000313" key="3">
    <source>
        <dbReference type="EMBL" id="OII72840.1"/>
    </source>
</evidence>
<dbReference type="InterPro" id="IPR002350">
    <property type="entry name" value="Kazal_dom"/>
</dbReference>
<reference evidence="3 4" key="1">
    <citation type="submission" date="2016-10" db="EMBL/GenBank/DDBJ databases">
        <title>Reductive evolution of mitochondrial metabolism and differential evolution of invasion-related proteins in Cryptosporidium.</title>
        <authorList>
            <person name="Liu S."/>
            <person name="Roellig D.M."/>
            <person name="Guo Y."/>
            <person name="Li N."/>
            <person name="Frace M.A."/>
            <person name="Tang K."/>
            <person name="Zhang L."/>
            <person name="Feng Y."/>
            <person name="Xiao L."/>
        </authorList>
    </citation>
    <scope>NUCLEOTIDE SEQUENCE [LARGE SCALE GENOMIC DNA]</scope>
    <source>
        <strain evidence="3">39726</strain>
    </source>
</reference>
<keyword evidence="4" id="KW-1185">Reference proteome</keyword>
<evidence type="ECO:0000313" key="4">
    <source>
        <dbReference type="Proteomes" id="UP000186176"/>
    </source>
</evidence>
<dbReference type="Pfam" id="PF00050">
    <property type="entry name" value="Kazal_1"/>
    <property type="match status" value="1"/>
</dbReference>
<keyword evidence="1" id="KW-0732">Signal</keyword>
<dbReference type="SMART" id="SM00280">
    <property type="entry name" value="KAZAL"/>
    <property type="match status" value="1"/>
</dbReference>
<dbReference type="SUPFAM" id="SSF100895">
    <property type="entry name" value="Kazal-type serine protease inhibitors"/>
    <property type="match status" value="1"/>
</dbReference>
<dbReference type="Proteomes" id="UP000186176">
    <property type="component" value="Unassembled WGS sequence"/>
</dbReference>
<evidence type="ECO:0000256" key="1">
    <source>
        <dbReference type="SAM" id="SignalP"/>
    </source>
</evidence>
<accession>A0A1J4MF35</accession>
<evidence type="ECO:0000259" key="2">
    <source>
        <dbReference type="PROSITE" id="PS51465"/>
    </source>
</evidence>
<dbReference type="OrthoDB" id="343609at2759"/>
<dbReference type="GeneID" id="39980503"/>
<sequence>MLNKRNILSLATLIVGASASGIFRQFGDKLTQKTNPCHITCPREYAPVCATDAETYENLCLFGVARCLNKDLQLVANVTCPDLLIHLTYLAQSSMLESFNAINSTYQAVGNLTKGTTDVISSALGSVPLITLPNFNLPIFGIPPISSQFVKTSSTSTTSTTTINTISTTDSAIQ</sequence>
<dbReference type="CDD" id="cd00104">
    <property type="entry name" value="KAZAL_FS"/>
    <property type="match status" value="1"/>
</dbReference>
<organism evidence="3 4">
    <name type="scientific">Cryptosporidium ubiquitum</name>
    <dbReference type="NCBI Taxonomy" id="857276"/>
    <lineage>
        <taxon>Eukaryota</taxon>
        <taxon>Sar</taxon>
        <taxon>Alveolata</taxon>
        <taxon>Apicomplexa</taxon>
        <taxon>Conoidasida</taxon>
        <taxon>Coccidia</taxon>
        <taxon>Eucoccidiorida</taxon>
        <taxon>Eimeriorina</taxon>
        <taxon>Cryptosporidiidae</taxon>
        <taxon>Cryptosporidium</taxon>
    </lineage>
</organism>
<dbReference type="VEuPathDB" id="CryptoDB:cubi_03710"/>
<dbReference type="EMBL" id="LRBP01000019">
    <property type="protein sequence ID" value="OII72840.1"/>
    <property type="molecule type" value="Genomic_DNA"/>
</dbReference>
<dbReference type="Gene3D" id="3.30.60.30">
    <property type="match status" value="1"/>
</dbReference>
<comment type="caution">
    <text evidence="3">The sequence shown here is derived from an EMBL/GenBank/DDBJ whole genome shotgun (WGS) entry which is preliminary data.</text>
</comment>
<gene>
    <name evidence="3" type="ORF">cubi_03710</name>
</gene>
<dbReference type="AlphaFoldDB" id="A0A1J4MF35"/>
<feature type="chain" id="PRO_5011978038" description="Kazal-like domain-containing protein" evidence="1">
    <location>
        <begin position="20"/>
        <end position="174"/>
    </location>
</feature>
<protein>
    <recommendedName>
        <fullName evidence="2">Kazal-like domain-containing protein</fullName>
    </recommendedName>
</protein>